<evidence type="ECO:0000313" key="2">
    <source>
        <dbReference type="EMBL" id="CAI2381841.1"/>
    </source>
</evidence>
<sequence>MSEVRKDHETIFEAITRVLKKDFLTKEEFHNFSTQFNGDDGSLGSFGTTKDINRLHENVSSCVKQLNNALIKVENIERANGEILWEFNSVKDLISQKATIEQLILMEAKFKEYAELQDLHELKMNLKDYVPLSKYTMMEVKVDRIAKSYAHLADAASVKKEMEDITMDFEGRLLRRAKKEDLEQIEKKFDKRIGNIVTEHSLFITKMNKVYKTLQTVEDNHKKFVNQFDFKKECNQIWKNFEKYCAYKHLENLSNEILPKIKGFEKTIDKYNEVNDNTQKIVSRFDEIILQKAAKHSLESLRADLDKRLESTMVRFKEDAFDLRNKIDANYIEMKSLKSELTQYFNGLIPQTEKSVKNKIINSFGGSPCSVEEIQKLLKLKVDKAEFKQWNNLRVGKEHLNGINGQIEVINSKMENLTIIMMEGIRVMSNIKEVSGLTKKLNEHVKIIQKWNKRKDIHSINSDDRENSDEAKVCERLTKNSTGINRPKTKNGCKPLALLSRINFSPPVMRLNTSGRSIGRTQRIKRHRKIKREASDLTKEDVFSMGSLSPSNLKSTVSIHDWNIINDMNQSGLYSPNHTIDLRSRDTSVKKTIKTKLPIKEKAREYTGNNAFQVFEGKYARAKKTERINLRTGAVDVPYISPRLILETAKYKDVQNVSHKDSIQHTLTEEKSRSEDHPDLEKKDVIFNIVSDKIPHLNIDK</sequence>
<protein>
    <submittedName>
        <fullName evidence="2">Uncharacterized protein</fullName>
    </submittedName>
</protein>
<keyword evidence="3" id="KW-1185">Reference proteome</keyword>
<organism evidence="2 3">
    <name type="scientific">Euplotes crassus</name>
    <dbReference type="NCBI Taxonomy" id="5936"/>
    <lineage>
        <taxon>Eukaryota</taxon>
        <taxon>Sar</taxon>
        <taxon>Alveolata</taxon>
        <taxon>Ciliophora</taxon>
        <taxon>Intramacronucleata</taxon>
        <taxon>Spirotrichea</taxon>
        <taxon>Hypotrichia</taxon>
        <taxon>Euplotida</taxon>
        <taxon>Euplotidae</taxon>
        <taxon>Moneuplotes</taxon>
    </lineage>
</organism>
<evidence type="ECO:0000313" key="3">
    <source>
        <dbReference type="Proteomes" id="UP001295684"/>
    </source>
</evidence>
<dbReference type="AlphaFoldDB" id="A0AAD1Y039"/>
<feature type="region of interest" description="Disordered" evidence="1">
    <location>
        <begin position="659"/>
        <end position="678"/>
    </location>
</feature>
<proteinExistence type="predicted"/>
<reference evidence="2" key="1">
    <citation type="submission" date="2023-07" db="EMBL/GenBank/DDBJ databases">
        <authorList>
            <consortium name="AG Swart"/>
            <person name="Singh M."/>
            <person name="Singh A."/>
            <person name="Seah K."/>
            <person name="Emmerich C."/>
        </authorList>
    </citation>
    <scope>NUCLEOTIDE SEQUENCE</scope>
    <source>
        <strain evidence="2">DP1</strain>
    </source>
</reference>
<accession>A0AAD1Y039</accession>
<name>A0AAD1Y039_EUPCR</name>
<dbReference type="Proteomes" id="UP001295684">
    <property type="component" value="Unassembled WGS sequence"/>
</dbReference>
<comment type="caution">
    <text evidence="2">The sequence shown here is derived from an EMBL/GenBank/DDBJ whole genome shotgun (WGS) entry which is preliminary data.</text>
</comment>
<evidence type="ECO:0000256" key="1">
    <source>
        <dbReference type="SAM" id="MobiDB-lite"/>
    </source>
</evidence>
<dbReference type="EMBL" id="CAMPGE010023970">
    <property type="protein sequence ID" value="CAI2381841.1"/>
    <property type="molecule type" value="Genomic_DNA"/>
</dbReference>
<gene>
    <name evidence="2" type="ORF">ECRASSUSDP1_LOCUS23307</name>
</gene>